<dbReference type="Proteomes" id="UP000264006">
    <property type="component" value="Chromosome"/>
</dbReference>
<evidence type="ECO:0000256" key="1">
    <source>
        <dbReference type="SAM" id="MobiDB-lite"/>
    </source>
</evidence>
<evidence type="ECO:0008006" key="4">
    <source>
        <dbReference type="Google" id="ProtNLM"/>
    </source>
</evidence>
<dbReference type="InterPro" id="IPR011043">
    <property type="entry name" value="Gal_Oxase/kelch_b-propeller"/>
</dbReference>
<dbReference type="KEGG" id="euz:DVS28_a3599"/>
<accession>A0A346Y1C5</accession>
<proteinExistence type="predicted"/>
<dbReference type="AlphaFoldDB" id="A0A346Y1C5"/>
<dbReference type="InterPro" id="IPR015915">
    <property type="entry name" value="Kelch-typ_b-propeller"/>
</dbReference>
<gene>
    <name evidence="2" type="ORF">DVS28_a3599</name>
</gene>
<reference evidence="2 3" key="1">
    <citation type="submission" date="2018-09" db="EMBL/GenBank/DDBJ databases">
        <title>Complete genome sequence of Euzebya sp. DY32-46 isolated from seawater of Pacific Ocean.</title>
        <authorList>
            <person name="Xu L."/>
            <person name="Wu Y.-H."/>
            <person name="Xu X.-W."/>
        </authorList>
    </citation>
    <scope>NUCLEOTIDE SEQUENCE [LARGE SCALE GENOMIC DNA]</scope>
    <source>
        <strain evidence="2 3">DY32-46</strain>
    </source>
</reference>
<sequence>MTGVVVGLLVVAVVGWLARSDATDGMAALPGPTAASATATAEATPEATATATPTPFEAPSQGPRRPPAIDASVPRVTGTWLTDLPDAPIEVPAVHLGVWTGDQLVVGFEDEVAAFDPWGQSWRTLPSHPDGRADGRHVVLVEGFLDGPVTDLRDPAGEWMQRIAVVGRAPSCDAPLPCARVDLLDPVAGTWEDVPDPPAAVPTVDAVAWTRAELVLVWATRPPRGQAPGTVQPAVGGAVLDWASRTWRMLPPLTLDDTLPGDGGGRRPDTRVIDLQATAMRNDGTVLVWGGRERASSFAAVFDPSDDGWRVVPFPGLVSPRTGTWTSRGDLVVAGQTADMAPWFGSIRPNVRSWEPLDPLPGADDPRTSLYGWATASAGERTLLYGGYASSVFLSWDPAGYAWEVLDVDRPRVHAVAAWTGTAFVIWGGYTEAGPTVDVAIWRPPLGWPG</sequence>
<feature type="compositionally biased region" description="Low complexity" evidence="1">
    <location>
        <begin position="36"/>
        <end position="59"/>
    </location>
</feature>
<feature type="region of interest" description="Disordered" evidence="1">
    <location>
        <begin position="36"/>
        <end position="71"/>
    </location>
</feature>
<dbReference type="EMBL" id="CP031165">
    <property type="protein sequence ID" value="AXV08272.1"/>
    <property type="molecule type" value="Genomic_DNA"/>
</dbReference>
<evidence type="ECO:0000313" key="3">
    <source>
        <dbReference type="Proteomes" id="UP000264006"/>
    </source>
</evidence>
<organism evidence="2 3">
    <name type="scientific">Euzebya pacifica</name>
    <dbReference type="NCBI Taxonomy" id="1608957"/>
    <lineage>
        <taxon>Bacteria</taxon>
        <taxon>Bacillati</taxon>
        <taxon>Actinomycetota</taxon>
        <taxon>Nitriliruptoria</taxon>
        <taxon>Euzebyales</taxon>
    </lineage>
</organism>
<dbReference type="Gene3D" id="2.120.10.80">
    <property type="entry name" value="Kelch-type beta propeller"/>
    <property type="match status" value="2"/>
</dbReference>
<protein>
    <recommendedName>
        <fullName evidence="4">Galactose oxidase</fullName>
    </recommendedName>
</protein>
<name>A0A346Y1C5_9ACTN</name>
<keyword evidence="3" id="KW-1185">Reference proteome</keyword>
<dbReference type="SUPFAM" id="SSF50965">
    <property type="entry name" value="Galactose oxidase, central domain"/>
    <property type="match status" value="2"/>
</dbReference>
<evidence type="ECO:0000313" key="2">
    <source>
        <dbReference type="EMBL" id="AXV08272.1"/>
    </source>
</evidence>